<dbReference type="EMBL" id="CP031320">
    <property type="protein sequence ID" value="AXK34950.1"/>
    <property type="molecule type" value="Genomic_DNA"/>
</dbReference>
<sequence>MGRLRLRAEERQVAVREHPDPRHHVRDHRPLGARRALIRADGLREDGAPGNPERVVAATVSLGGGAASVQLQAFAADACGGLWEQVSARMAEGLSAGGGSLARVDGPLGPEPGAVLRDVESPGGEVAVRFAGCDGPGWLLRGTFTGAAGPGERYARRLEAVFRDTVVARGHGVPAPGEPLFLTLPPAPDAG</sequence>
<dbReference type="AlphaFoldDB" id="A0A345XTI4"/>
<evidence type="ECO:0000313" key="1">
    <source>
        <dbReference type="EMBL" id="AXK34950.1"/>
    </source>
</evidence>
<dbReference type="Pfam" id="PF12502">
    <property type="entry name" value="DUF3710"/>
    <property type="match status" value="1"/>
</dbReference>
<evidence type="ECO:0000313" key="2">
    <source>
        <dbReference type="Proteomes" id="UP000254425"/>
    </source>
</evidence>
<accession>A0A345XTI4</accession>
<dbReference type="Proteomes" id="UP000254425">
    <property type="component" value="Chromosome"/>
</dbReference>
<organism evidence="1 2">
    <name type="scientific">Streptomyces armeniacus</name>
    <dbReference type="NCBI Taxonomy" id="83291"/>
    <lineage>
        <taxon>Bacteria</taxon>
        <taxon>Bacillati</taxon>
        <taxon>Actinomycetota</taxon>
        <taxon>Actinomycetes</taxon>
        <taxon>Kitasatosporales</taxon>
        <taxon>Streptomycetaceae</taxon>
        <taxon>Streptomyces</taxon>
    </lineage>
</organism>
<reference evidence="1 2" key="1">
    <citation type="submission" date="2018-07" db="EMBL/GenBank/DDBJ databases">
        <title>Draft genome of the type strain Streptomyces armeniacus ATCC 15676.</title>
        <authorList>
            <person name="Labana P."/>
            <person name="Gosse J.T."/>
            <person name="Boddy C.N."/>
        </authorList>
    </citation>
    <scope>NUCLEOTIDE SEQUENCE [LARGE SCALE GENOMIC DNA]</scope>
    <source>
        <strain evidence="1 2">ATCC 15676</strain>
    </source>
</reference>
<keyword evidence="2" id="KW-1185">Reference proteome</keyword>
<protein>
    <submittedName>
        <fullName evidence="1">DUF3710 domain-containing protein</fullName>
    </submittedName>
</protein>
<proteinExistence type="predicted"/>
<dbReference type="InterPro" id="IPR022183">
    <property type="entry name" value="DUF3710"/>
</dbReference>
<dbReference type="KEGG" id="sarm:DVA86_22200"/>
<gene>
    <name evidence="1" type="ORF">DVA86_22200</name>
</gene>
<name>A0A345XTI4_9ACTN</name>